<evidence type="ECO:0000313" key="13">
    <source>
        <dbReference type="Proteomes" id="UP001221757"/>
    </source>
</evidence>
<keyword evidence="6 11" id="KW-0999">Mitochondrion inner membrane</keyword>
<comment type="function">
    <text evidence="11">Complex I functions in the transfer of electrons from NADH to the respiratory chain. Accessory subunit of the mitochondrial membrane respiratory chain NADH dehydrogenase (Complex I), that is believed not to be involved in catalysis.</text>
</comment>
<dbReference type="EMBL" id="JARKIE010000509">
    <property type="protein sequence ID" value="KAJ7631758.1"/>
    <property type="molecule type" value="Genomic_DNA"/>
</dbReference>
<feature type="transmembrane region" description="Helical" evidence="11">
    <location>
        <begin position="65"/>
        <end position="86"/>
    </location>
</feature>
<evidence type="ECO:0000256" key="10">
    <source>
        <dbReference type="ARBA" id="ARBA00023136"/>
    </source>
</evidence>
<dbReference type="Proteomes" id="UP001221757">
    <property type="component" value="Unassembled WGS sequence"/>
</dbReference>
<dbReference type="GO" id="GO:0045271">
    <property type="term" value="C:respiratory chain complex I"/>
    <property type="evidence" value="ECO:0007669"/>
    <property type="project" value="UniProtKB-UniRule"/>
</dbReference>
<protein>
    <recommendedName>
        <fullName evidence="11">NADH dehydrogenase [ubiquinone] 1 alpha subcomplex subunit 13</fullName>
    </recommendedName>
</protein>
<dbReference type="PANTHER" id="PTHR12966">
    <property type="entry name" value="NADH DEHYDROGENASE UBIQUINONE 1 ALPHA SUBCOMPLEX SUBUNIT 13"/>
    <property type="match status" value="1"/>
</dbReference>
<dbReference type="Pfam" id="PF06212">
    <property type="entry name" value="GRIM-19"/>
    <property type="match status" value="1"/>
</dbReference>
<keyword evidence="9 11" id="KW-0496">Mitochondrion</keyword>
<gene>
    <name evidence="12" type="ORF">B0H17DRAFT_1217770</name>
</gene>
<dbReference type="PANTHER" id="PTHR12966:SF0">
    <property type="entry name" value="NADH DEHYDROGENASE [UBIQUINONE] 1 ALPHA SUBCOMPLEX SUBUNIT 13"/>
    <property type="match status" value="1"/>
</dbReference>
<keyword evidence="10 11" id="KW-0472">Membrane</keyword>
<dbReference type="GO" id="GO:0005743">
    <property type="term" value="C:mitochondrial inner membrane"/>
    <property type="evidence" value="ECO:0007669"/>
    <property type="project" value="UniProtKB-SubCell"/>
</dbReference>
<comment type="subcellular location">
    <subcellularLocation>
        <location evidence="1 11">Mitochondrion inner membrane</location>
        <topology evidence="1 11">Single-pass membrane protein</topology>
        <orientation evidence="1 11">Matrix side</orientation>
    </subcellularLocation>
</comment>
<evidence type="ECO:0000256" key="5">
    <source>
        <dbReference type="ARBA" id="ARBA00022692"/>
    </source>
</evidence>
<keyword evidence="7 11" id="KW-0249">Electron transport</keyword>
<proteinExistence type="inferred from homology"/>
<evidence type="ECO:0000313" key="12">
    <source>
        <dbReference type="EMBL" id="KAJ7631758.1"/>
    </source>
</evidence>
<evidence type="ECO:0000256" key="3">
    <source>
        <dbReference type="ARBA" id="ARBA00022448"/>
    </source>
</evidence>
<keyword evidence="3 11" id="KW-0813">Transport</keyword>
<evidence type="ECO:0000256" key="1">
    <source>
        <dbReference type="ARBA" id="ARBA00004298"/>
    </source>
</evidence>
<name>A0AAD7BV55_MYCRO</name>
<evidence type="ECO:0000256" key="7">
    <source>
        <dbReference type="ARBA" id="ARBA00022982"/>
    </source>
</evidence>
<organism evidence="12 13">
    <name type="scientific">Mycena rosella</name>
    <name type="common">Pink bonnet</name>
    <name type="synonym">Agaricus rosellus</name>
    <dbReference type="NCBI Taxonomy" id="1033263"/>
    <lineage>
        <taxon>Eukaryota</taxon>
        <taxon>Fungi</taxon>
        <taxon>Dikarya</taxon>
        <taxon>Basidiomycota</taxon>
        <taxon>Agaricomycotina</taxon>
        <taxon>Agaricomycetes</taxon>
        <taxon>Agaricomycetidae</taxon>
        <taxon>Agaricales</taxon>
        <taxon>Marasmiineae</taxon>
        <taxon>Mycenaceae</taxon>
        <taxon>Mycena</taxon>
    </lineage>
</organism>
<comment type="caution">
    <text evidence="12">The sequence shown here is derived from an EMBL/GenBank/DDBJ whole genome shotgun (WGS) entry which is preliminary data.</text>
</comment>
<comment type="similarity">
    <text evidence="2 11">Belongs to the complex I NDUFA13 subunit family.</text>
</comment>
<evidence type="ECO:0000256" key="6">
    <source>
        <dbReference type="ARBA" id="ARBA00022792"/>
    </source>
</evidence>
<keyword evidence="13" id="KW-1185">Reference proteome</keyword>
<keyword evidence="8 11" id="KW-1133">Transmembrane helix</keyword>
<evidence type="ECO:0000256" key="2">
    <source>
        <dbReference type="ARBA" id="ARBA00007312"/>
    </source>
</evidence>
<keyword evidence="5 11" id="KW-0812">Transmembrane</keyword>
<evidence type="ECO:0000256" key="4">
    <source>
        <dbReference type="ARBA" id="ARBA00022660"/>
    </source>
</evidence>
<evidence type="ECO:0000256" key="11">
    <source>
        <dbReference type="RuleBase" id="RU368034"/>
    </source>
</evidence>
<dbReference type="AlphaFoldDB" id="A0AAD7BV55"/>
<keyword evidence="4 11" id="KW-0679">Respiratory chain</keyword>
<reference evidence="12" key="1">
    <citation type="submission" date="2023-03" db="EMBL/GenBank/DDBJ databases">
        <title>Massive genome expansion in bonnet fungi (Mycena s.s.) driven by repeated elements and novel gene families across ecological guilds.</title>
        <authorList>
            <consortium name="Lawrence Berkeley National Laboratory"/>
            <person name="Harder C.B."/>
            <person name="Miyauchi S."/>
            <person name="Viragh M."/>
            <person name="Kuo A."/>
            <person name="Thoen E."/>
            <person name="Andreopoulos B."/>
            <person name="Lu D."/>
            <person name="Skrede I."/>
            <person name="Drula E."/>
            <person name="Henrissat B."/>
            <person name="Morin E."/>
            <person name="Kohler A."/>
            <person name="Barry K."/>
            <person name="LaButti K."/>
            <person name="Morin E."/>
            <person name="Salamov A."/>
            <person name="Lipzen A."/>
            <person name="Mereny Z."/>
            <person name="Hegedus B."/>
            <person name="Baldrian P."/>
            <person name="Stursova M."/>
            <person name="Weitz H."/>
            <person name="Taylor A."/>
            <person name="Grigoriev I.V."/>
            <person name="Nagy L.G."/>
            <person name="Martin F."/>
            <person name="Kauserud H."/>
        </authorList>
    </citation>
    <scope>NUCLEOTIDE SEQUENCE</scope>
    <source>
        <strain evidence="12">CBHHK067</strain>
    </source>
</reference>
<sequence>MIASGAELAVEDKALFVDLQNGIGRPPINVTIFLTLLVNYRQDLPPAGGFEAIKYKRNLPLRGPGALVILGGVTALCSFGFYRLGLGNLERRELQREKTWARIHLVPLLMAEGDRVDHELNQRGLAIEAAIMKDVKGWVALLLFRNASYSNLGPQSQPGAAQAVYNNPRYYARDKDAPGI</sequence>
<evidence type="ECO:0000256" key="9">
    <source>
        <dbReference type="ARBA" id="ARBA00023128"/>
    </source>
</evidence>
<evidence type="ECO:0000256" key="8">
    <source>
        <dbReference type="ARBA" id="ARBA00022989"/>
    </source>
</evidence>
<accession>A0AAD7BV55</accession>
<dbReference type="InterPro" id="IPR009346">
    <property type="entry name" value="GRIM-19"/>
</dbReference>